<dbReference type="SUPFAM" id="SSF54197">
    <property type="entry name" value="HIT-like"/>
    <property type="match status" value="2"/>
</dbReference>
<comment type="cofactor">
    <cofactor evidence="8">
        <name>Zn(2+)</name>
        <dbReference type="ChEBI" id="CHEBI:29105"/>
    </cofactor>
    <text evidence="8">Binds 1 zinc ion per subunit.</text>
</comment>
<dbReference type="PANTHER" id="PTHR42763">
    <property type="entry name" value="ADP-GLUCOSE PHOSPHORYLASE"/>
    <property type="match status" value="1"/>
</dbReference>
<feature type="binding site" evidence="8">
    <location>
        <position position="109"/>
    </location>
    <ligand>
        <name>Zn(2+)</name>
        <dbReference type="ChEBI" id="CHEBI:29105"/>
    </ligand>
</feature>
<evidence type="ECO:0000256" key="1">
    <source>
        <dbReference type="ARBA" id="ARBA00010951"/>
    </source>
</evidence>
<keyword evidence="6" id="KW-0119">Carbohydrate metabolism</keyword>
<dbReference type="InterPro" id="IPR053177">
    <property type="entry name" value="ADP-glucose_phosphorylase"/>
</dbReference>
<dbReference type="InterPro" id="IPR036265">
    <property type="entry name" value="HIT-like_sf"/>
</dbReference>
<keyword evidence="5 8" id="KW-0862">Zinc</keyword>
<dbReference type="AlphaFoldDB" id="A0A7V0T678"/>
<evidence type="ECO:0000256" key="8">
    <source>
        <dbReference type="PIRSR" id="PIRSR000808-3"/>
    </source>
</evidence>
<dbReference type="InterPro" id="IPR005849">
    <property type="entry name" value="GalP_Utransf_N"/>
</dbReference>
<keyword evidence="3" id="KW-0548">Nucleotidyltransferase</keyword>
<evidence type="ECO:0000256" key="4">
    <source>
        <dbReference type="ARBA" id="ARBA00022723"/>
    </source>
</evidence>
<dbReference type="PIRSF" id="PIRSF000808">
    <property type="entry name" value="GalT"/>
    <property type="match status" value="1"/>
</dbReference>
<evidence type="ECO:0000256" key="7">
    <source>
        <dbReference type="PIRSR" id="PIRSR000808-1"/>
    </source>
</evidence>
<evidence type="ECO:0000256" key="2">
    <source>
        <dbReference type="ARBA" id="ARBA00022679"/>
    </source>
</evidence>
<dbReference type="Proteomes" id="UP000885672">
    <property type="component" value="Unassembled WGS sequence"/>
</dbReference>
<evidence type="ECO:0000256" key="5">
    <source>
        <dbReference type="ARBA" id="ARBA00022833"/>
    </source>
</evidence>
<dbReference type="GO" id="GO:0006012">
    <property type="term" value="P:galactose metabolic process"/>
    <property type="evidence" value="ECO:0007669"/>
    <property type="project" value="UniProtKB-UniPathway"/>
</dbReference>
<feature type="binding site" evidence="8">
    <location>
        <position position="161"/>
    </location>
    <ligand>
        <name>Zn(2+)</name>
        <dbReference type="ChEBI" id="CHEBI:29105"/>
    </ligand>
</feature>
<dbReference type="Pfam" id="PF01087">
    <property type="entry name" value="GalP_UDP_transf"/>
    <property type="match status" value="1"/>
</dbReference>
<evidence type="ECO:0000313" key="11">
    <source>
        <dbReference type="EMBL" id="HDQ99932.1"/>
    </source>
</evidence>
<feature type="domain" description="Galactose-1-phosphate uridyl transferase N-terminal" evidence="9">
    <location>
        <begin position="95"/>
        <end position="172"/>
    </location>
</feature>
<protein>
    <submittedName>
        <fullName evidence="11">DUF4921 family protein</fullName>
    </submittedName>
</protein>
<evidence type="ECO:0000259" key="10">
    <source>
        <dbReference type="Pfam" id="PF02744"/>
    </source>
</evidence>
<accession>A0A7V0T678</accession>
<comment type="caution">
    <text evidence="11">The sequence shown here is derived from an EMBL/GenBank/DDBJ whole genome shotgun (WGS) entry which is preliminary data.</text>
</comment>
<reference evidence="11" key="1">
    <citation type="journal article" date="2020" name="mSystems">
        <title>Genome- and Community-Level Interaction Insights into Carbon Utilization and Element Cycling Functions of Hydrothermarchaeota in Hydrothermal Sediment.</title>
        <authorList>
            <person name="Zhou Z."/>
            <person name="Liu Y."/>
            <person name="Xu W."/>
            <person name="Pan J."/>
            <person name="Luo Z.H."/>
            <person name="Li M."/>
        </authorList>
    </citation>
    <scope>NUCLEOTIDE SEQUENCE [LARGE SCALE GENOMIC DNA]</scope>
    <source>
        <strain evidence="11">SpSt-1182</strain>
    </source>
</reference>
<dbReference type="UniPathway" id="UPA00214"/>
<gene>
    <name evidence="11" type="ORF">ENN51_06580</name>
</gene>
<dbReference type="GO" id="GO:0008270">
    <property type="term" value="F:zinc ion binding"/>
    <property type="evidence" value="ECO:0007669"/>
    <property type="project" value="InterPro"/>
</dbReference>
<dbReference type="InterPro" id="IPR001937">
    <property type="entry name" value="GalP_UDPtransf1"/>
</dbReference>
<evidence type="ECO:0000256" key="3">
    <source>
        <dbReference type="ARBA" id="ARBA00022695"/>
    </source>
</evidence>
<sequence length="336" mass="38400">MSEVRRDIVTDTWVIVETERDPAPDRGERAVRRPPACPFCAGNEAMTPPEIAAVRDRGGPDAPGWRVRVVPDRHPVLRIEGRLERVGVGIHDMVTGVGANEVVVEAPDHETSFAALKPGQVELILRTWRERLADLYRDQRFRYVIIFKDHGTMAGGTMIEHVHSQIIALPATPRRIKDQLAGARNYFEYKERCIFCDILQDELRSRDRVVVEGERFAVFTPYASRLPFELRVMPKRHRFSYAEAADEELAELAHTLPSVMAALDRALDAPPFNLVLHTAPNLLPQKGYWQTVRDDYHWFIEIIPRVRRTDGFEWGSGFFINPVPPERAAARLREVL</sequence>
<feature type="domain" description="Galactose-1-phosphate uridyl transferase C-terminal" evidence="10">
    <location>
        <begin position="184"/>
        <end position="280"/>
    </location>
</feature>
<evidence type="ECO:0000256" key="6">
    <source>
        <dbReference type="ARBA" id="ARBA00023277"/>
    </source>
</evidence>
<keyword evidence="4 8" id="KW-0479">Metal-binding</keyword>
<evidence type="ECO:0000259" key="9">
    <source>
        <dbReference type="Pfam" id="PF01087"/>
    </source>
</evidence>
<feature type="active site" description="Tele-UMP-histidine intermediate" evidence="7">
    <location>
        <position position="163"/>
    </location>
</feature>
<comment type="similarity">
    <text evidence="1">Belongs to the galactose-1-phosphate uridylyltransferase type 1 family.</text>
</comment>
<dbReference type="Pfam" id="PF02744">
    <property type="entry name" value="GalP_UDP_tr_C"/>
    <property type="match status" value="1"/>
</dbReference>
<feature type="binding site" evidence="8">
    <location>
        <position position="37"/>
    </location>
    <ligand>
        <name>Zn(2+)</name>
        <dbReference type="ChEBI" id="CHEBI:29105"/>
    </ligand>
</feature>
<dbReference type="PANTHER" id="PTHR42763:SF1">
    <property type="entry name" value="UDP-GLUCOSE--HEXOSE-1-PHOSPHATE URIDYLYLTRANSFERASE"/>
    <property type="match status" value="1"/>
</dbReference>
<keyword evidence="2" id="KW-0808">Transferase</keyword>
<organism evidence="11">
    <name type="scientific">candidate division WOR-3 bacterium</name>
    <dbReference type="NCBI Taxonomy" id="2052148"/>
    <lineage>
        <taxon>Bacteria</taxon>
        <taxon>Bacteria division WOR-3</taxon>
    </lineage>
</organism>
<dbReference type="EMBL" id="DSBX01000249">
    <property type="protein sequence ID" value="HDQ99932.1"/>
    <property type="molecule type" value="Genomic_DNA"/>
</dbReference>
<feature type="binding site" evidence="8">
    <location>
        <position position="40"/>
    </location>
    <ligand>
        <name>Zn(2+)</name>
        <dbReference type="ChEBI" id="CHEBI:29105"/>
    </ligand>
</feature>
<name>A0A7V0T678_UNCW3</name>
<dbReference type="InterPro" id="IPR005850">
    <property type="entry name" value="GalP_Utransf_C"/>
</dbReference>
<proteinExistence type="inferred from homology"/>
<dbReference type="Gene3D" id="3.30.428.10">
    <property type="entry name" value="HIT-like"/>
    <property type="match status" value="2"/>
</dbReference>
<dbReference type="GO" id="GO:0008108">
    <property type="term" value="F:UDP-glucose:hexose-1-phosphate uridylyltransferase activity"/>
    <property type="evidence" value="ECO:0007669"/>
    <property type="project" value="InterPro"/>
</dbReference>